<keyword evidence="2" id="KW-1185">Reference proteome</keyword>
<protein>
    <submittedName>
        <fullName evidence="1">Uncharacterized protein</fullName>
    </submittedName>
</protein>
<reference evidence="1 2" key="1">
    <citation type="submission" date="2018-10" db="EMBL/GenBank/DDBJ databases">
        <title>Genomic Encyclopedia of Type Strains, Phase IV (KMG-IV): sequencing the most valuable type-strain genomes for metagenomic binning, comparative biology and taxonomic classification.</title>
        <authorList>
            <person name="Goeker M."/>
        </authorList>
    </citation>
    <scope>NUCLEOTIDE SEQUENCE [LARGE SCALE GENOMIC DNA]</scope>
    <source>
        <strain evidence="1 2">DSM 23800</strain>
    </source>
</reference>
<evidence type="ECO:0000313" key="1">
    <source>
        <dbReference type="EMBL" id="RKR76988.1"/>
    </source>
</evidence>
<organism evidence="1 2">
    <name type="scientific">Otariodibacter oris</name>
    <dbReference type="NCBI Taxonomy" id="1032623"/>
    <lineage>
        <taxon>Bacteria</taxon>
        <taxon>Pseudomonadati</taxon>
        <taxon>Pseudomonadota</taxon>
        <taxon>Gammaproteobacteria</taxon>
        <taxon>Pasteurellales</taxon>
        <taxon>Pasteurellaceae</taxon>
        <taxon>Otariodibacter</taxon>
    </lineage>
</organism>
<proteinExistence type="predicted"/>
<gene>
    <name evidence="1" type="ORF">DES31_0302</name>
</gene>
<dbReference type="AlphaFoldDB" id="A0A420XIK6"/>
<dbReference type="RefSeq" id="WP_121121295.1">
    <property type="nucleotide sequence ID" value="NZ_CP016604.1"/>
</dbReference>
<accession>A0A420XIK6</accession>
<name>A0A420XIK6_9PAST</name>
<dbReference type="EMBL" id="RBJC01000004">
    <property type="protein sequence ID" value="RKR76988.1"/>
    <property type="molecule type" value="Genomic_DNA"/>
</dbReference>
<sequence length="281" mass="33436">MKFVNEQELRKLFTTIYYDMNDIPYESLSLTKLNRKFNDYNFFQYGDLFEYIIAPFKDTQPLSYEYLIQGQFFYGVDKSNDPFPFGTDFTQLGIVVNDRAYFIYYDPYSYAENNQQYSTIPLAILNSWLYRSRRWGIIEETVHGIYKSTLPSTLLMPLHSLIAGFEDKKGYALPKYVDFLEAKFNHSFRQEYDTDDFLDDEKYFELRCLLDTRPNESWDKSGFQLFVSSHNQERNVYLVPQADVLKIKKLSNPAEAIDHYATHLFAKKEGEFDFMQYAEDF</sequence>
<comment type="caution">
    <text evidence="1">The sequence shown here is derived from an EMBL/GenBank/DDBJ whole genome shotgun (WGS) entry which is preliminary data.</text>
</comment>
<dbReference type="OrthoDB" id="5677971at2"/>
<evidence type="ECO:0000313" key="2">
    <source>
        <dbReference type="Proteomes" id="UP000280099"/>
    </source>
</evidence>
<dbReference type="Proteomes" id="UP000280099">
    <property type="component" value="Unassembled WGS sequence"/>
</dbReference>